<dbReference type="InterPro" id="IPR005368">
    <property type="entry name" value="UPF0175"/>
</dbReference>
<dbReference type="AlphaFoldDB" id="A0A8S0Y974"/>
<evidence type="ECO:0000313" key="2">
    <source>
        <dbReference type="Proteomes" id="UP000494216"/>
    </source>
</evidence>
<protein>
    <submittedName>
        <fullName evidence="1">Uncharacterized protein</fullName>
    </submittedName>
</protein>
<evidence type="ECO:0000313" key="1">
    <source>
        <dbReference type="EMBL" id="CAA9889726.1"/>
    </source>
</evidence>
<organism evidence="1 2">
    <name type="scientific">Candidatus Methylobacter favarea</name>
    <dbReference type="NCBI Taxonomy" id="2707345"/>
    <lineage>
        <taxon>Bacteria</taxon>
        <taxon>Pseudomonadati</taxon>
        <taxon>Pseudomonadota</taxon>
        <taxon>Gammaproteobacteria</taxon>
        <taxon>Methylococcales</taxon>
        <taxon>Methylococcaceae</taxon>
        <taxon>Methylobacter</taxon>
    </lineage>
</organism>
<sequence length="91" mass="9733">MNANDVKLDEVAQSRALVEPGEQLTAALAAGYFKDKLLSLGAAAQASGLSLSEFIEYLTLLNIDVVVPDQLTAQELKTLDSWLSSLPISKL</sequence>
<comment type="caution">
    <text evidence="1">The sequence shown here is derived from an EMBL/GenBank/DDBJ whole genome shotgun (WGS) entry which is preliminary data.</text>
</comment>
<keyword evidence="2" id="KW-1185">Reference proteome</keyword>
<dbReference type="EMBL" id="CADCXN010000032">
    <property type="protein sequence ID" value="CAA9889726.1"/>
    <property type="molecule type" value="Genomic_DNA"/>
</dbReference>
<proteinExistence type="predicted"/>
<reference evidence="1 2" key="1">
    <citation type="submission" date="2020-02" db="EMBL/GenBank/DDBJ databases">
        <authorList>
            <person name="Hogendoorn C."/>
        </authorList>
    </citation>
    <scope>NUCLEOTIDE SEQUENCE [LARGE SCALE GENOMIC DNA]</scope>
    <source>
        <strain evidence="1">METHB21</strain>
    </source>
</reference>
<dbReference type="RefSeq" id="WP_174624712.1">
    <property type="nucleotide sequence ID" value="NZ_CADCXN010000032.1"/>
</dbReference>
<dbReference type="Proteomes" id="UP000494216">
    <property type="component" value="Unassembled WGS sequence"/>
</dbReference>
<dbReference type="Pfam" id="PF03683">
    <property type="entry name" value="UPF0175"/>
    <property type="match status" value="1"/>
</dbReference>
<accession>A0A8S0Y974</accession>
<name>A0A8S0Y974_9GAMM</name>
<gene>
    <name evidence="1" type="ORF">METHB2_1270002</name>
</gene>